<sequence length="651" mass="72469">MRRILLTLAVLPVLFASAQLPRLQSYAQRLSVSPAGSVAVVTRAGEVLLAAAPGAPWRPAPPVPQEGPSGIGAPLLESACFFGRDTGFVYGFIHNGNQQNLIYRTVDGGKTWSKHDFGQSGWVDDAASLPNGEAWLSVSGSGFAYTRDHGRTWEPLESPERKQRFTRLFFNTAREGLIGSLWNSLCYTPDGGRTWTWVPTPLDQKKYRKTNPEGRPDIGSVALWGRYYLVRQEGLSFYSRRDSVDWQPLPGCTGFYTDAQNSALFLRQAHGWSVAGPDLATLRTIEGPYAVTDGACYDGSLLLLGSGKLTRMWADGRVADYVPEAVEVRPEYLGTANGQAIGVSGNRIYTSTNDGSDWTYRYTLPFEEKPGGRLQVSPEGRFTYQMPDDSLYYYSPVTGFLRRTHWQAELADFFTAPITRLTLEAGSSGCFHSYRDVVIYEPAADAFEQVDATSSGSKHAPLLARAPGSIDSATVGRLLRALENLGDTTSWLRYSDLELTPKQLEALRAEVRLFRNTVGRGGKISALPFSLPENNIDFDRLERLVDSVPHSDPAFLRAYFQSGPRIISTTSNSRAIRLTNDRGEELLLRNSVYEQDAYLFPWVLHLNGAIHVTSPPAVYRFIKQVYPALLDTKKRPELLRHLLQAHYYKNR</sequence>
<dbReference type="SUPFAM" id="SSF110296">
    <property type="entry name" value="Oligoxyloglucan reducing end-specific cellobiohydrolase"/>
    <property type="match status" value="1"/>
</dbReference>
<reference evidence="3" key="1">
    <citation type="journal article" date="2019" name="Int. J. Syst. Evol. Microbiol.">
        <title>The Global Catalogue of Microorganisms (GCM) 10K type strain sequencing project: providing services to taxonomists for standard genome sequencing and annotation.</title>
        <authorList>
            <consortium name="The Broad Institute Genomics Platform"/>
            <consortium name="The Broad Institute Genome Sequencing Center for Infectious Disease"/>
            <person name="Wu L."/>
            <person name="Ma J."/>
        </authorList>
    </citation>
    <scope>NUCLEOTIDE SEQUENCE [LARGE SCALE GENOMIC DNA]</scope>
    <source>
        <strain evidence="3">JCM 17919</strain>
    </source>
</reference>
<evidence type="ECO:0000313" key="2">
    <source>
        <dbReference type="EMBL" id="GAA4341294.1"/>
    </source>
</evidence>
<protein>
    <recommendedName>
        <fullName evidence="4">Photosynthesis system II assembly factor Ycf48/Hcf136-like domain-containing protein</fullName>
    </recommendedName>
</protein>
<organism evidence="2 3">
    <name type="scientific">Flaviaesturariibacter amylovorans</name>
    <dbReference type="NCBI Taxonomy" id="1084520"/>
    <lineage>
        <taxon>Bacteria</taxon>
        <taxon>Pseudomonadati</taxon>
        <taxon>Bacteroidota</taxon>
        <taxon>Chitinophagia</taxon>
        <taxon>Chitinophagales</taxon>
        <taxon>Chitinophagaceae</taxon>
        <taxon>Flaviaestuariibacter</taxon>
    </lineage>
</organism>
<dbReference type="EMBL" id="BAABGY010000015">
    <property type="protein sequence ID" value="GAA4341294.1"/>
    <property type="molecule type" value="Genomic_DNA"/>
</dbReference>
<accession>A0ABP8HM77</accession>
<feature type="chain" id="PRO_5046494526" description="Photosynthesis system II assembly factor Ycf48/Hcf136-like domain-containing protein" evidence="1">
    <location>
        <begin position="19"/>
        <end position="651"/>
    </location>
</feature>
<gene>
    <name evidence="2" type="ORF">GCM10023184_39580</name>
</gene>
<dbReference type="Gene3D" id="2.130.10.10">
    <property type="entry name" value="YVTN repeat-like/Quinoprotein amine dehydrogenase"/>
    <property type="match status" value="1"/>
</dbReference>
<proteinExistence type="predicted"/>
<comment type="caution">
    <text evidence="2">The sequence shown here is derived from an EMBL/GenBank/DDBJ whole genome shotgun (WGS) entry which is preliminary data.</text>
</comment>
<name>A0ABP8HM77_9BACT</name>
<dbReference type="Proteomes" id="UP001501725">
    <property type="component" value="Unassembled WGS sequence"/>
</dbReference>
<dbReference type="CDD" id="cd15482">
    <property type="entry name" value="Sialidase_non-viral"/>
    <property type="match status" value="1"/>
</dbReference>
<evidence type="ECO:0000313" key="3">
    <source>
        <dbReference type="Proteomes" id="UP001501725"/>
    </source>
</evidence>
<feature type="signal peptide" evidence="1">
    <location>
        <begin position="1"/>
        <end position="18"/>
    </location>
</feature>
<keyword evidence="1" id="KW-0732">Signal</keyword>
<evidence type="ECO:0000256" key="1">
    <source>
        <dbReference type="SAM" id="SignalP"/>
    </source>
</evidence>
<evidence type="ECO:0008006" key="4">
    <source>
        <dbReference type="Google" id="ProtNLM"/>
    </source>
</evidence>
<dbReference type="InterPro" id="IPR015943">
    <property type="entry name" value="WD40/YVTN_repeat-like_dom_sf"/>
</dbReference>
<keyword evidence="3" id="KW-1185">Reference proteome</keyword>
<dbReference type="RefSeq" id="WP_345257633.1">
    <property type="nucleotide sequence ID" value="NZ_BAABGY010000015.1"/>
</dbReference>